<keyword evidence="1" id="KW-0812">Transmembrane</keyword>
<dbReference type="RefSeq" id="WP_254163230.1">
    <property type="nucleotide sequence ID" value="NZ_JAHESF010000008.1"/>
</dbReference>
<keyword evidence="1" id="KW-0472">Membrane</keyword>
<feature type="transmembrane region" description="Helical" evidence="1">
    <location>
        <begin position="43"/>
        <end position="62"/>
    </location>
</feature>
<reference evidence="2 3" key="1">
    <citation type="submission" date="2021-05" db="EMBL/GenBank/DDBJ databases">
        <title>A Polyphasic approach of four new species of the genus Ohtaekwangia: Ohtaekwangia histidinii sp. nov., Ohtaekwangia cretensis sp. nov., Ohtaekwangia indiensis sp. nov., Ohtaekwangia reichenbachii sp. nov. from diverse environment.</title>
        <authorList>
            <person name="Octaviana S."/>
        </authorList>
    </citation>
    <scope>NUCLEOTIDE SEQUENCE [LARGE SCALE GENOMIC DNA]</scope>
    <source>
        <strain evidence="2 3">PWU4</strain>
    </source>
</reference>
<feature type="transmembrane region" description="Helical" evidence="1">
    <location>
        <begin position="101"/>
        <end position="122"/>
    </location>
</feature>
<gene>
    <name evidence="2" type="ORF">KK083_10770</name>
</gene>
<dbReference type="Proteomes" id="UP001319200">
    <property type="component" value="Unassembled WGS sequence"/>
</dbReference>
<keyword evidence="3" id="KW-1185">Reference proteome</keyword>
<feature type="transmembrane region" description="Helical" evidence="1">
    <location>
        <begin position="203"/>
        <end position="223"/>
    </location>
</feature>
<comment type="caution">
    <text evidence="2">The sequence shown here is derived from an EMBL/GenBank/DDBJ whole genome shotgun (WGS) entry which is preliminary data.</text>
</comment>
<feature type="transmembrane region" description="Helical" evidence="1">
    <location>
        <begin position="12"/>
        <end position="31"/>
    </location>
</feature>
<accession>A0AAP2GNZ7</accession>
<dbReference type="EMBL" id="JAHESF010000008">
    <property type="protein sequence ID" value="MBT1697360.1"/>
    <property type="molecule type" value="Genomic_DNA"/>
</dbReference>
<evidence type="ECO:0000256" key="1">
    <source>
        <dbReference type="SAM" id="Phobius"/>
    </source>
</evidence>
<name>A0AAP2GNZ7_9BACT</name>
<evidence type="ECO:0000313" key="2">
    <source>
        <dbReference type="EMBL" id="MBT1697360.1"/>
    </source>
</evidence>
<feature type="transmembrane region" description="Helical" evidence="1">
    <location>
        <begin position="143"/>
        <end position="162"/>
    </location>
</feature>
<feature type="transmembrane region" description="Helical" evidence="1">
    <location>
        <begin position="174"/>
        <end position="196"/>
    </location>
</feature>
<feature type="transmembrane region" description="Helical" evidence="1">
    <location>
        <begin position="74"/>
        <end position="95"/>
    </location>
</feature>
<proteinExistence type="predicted"/>
<sequence length="271" mass="30170">MLTSKFNLFGRIFYGVSIAGVGILQLLSGEFRRFISPIPAGESYGFIIYIVGIYFLISGLLITFDKKLRITSVILAYVLILFIVFSHIPWVFIHIPDSLELGAFTNTLKLSAFAGGALLIALGSRAENMPGNFMTGLSRLAPFGKYFFCIMLFIFGIDHFIYRDFVSSLVPKWIPLPLFWTYFTGIALLGSAISIVTNIKVKLVAQLLAIMLFIWLLTIHLVLAIKYPNWNGGENITACFQCLAFTGIALTIASQAEVPQYEQKISERIPG</sequence>
<protein>
    <recommendedName>
        <fullName evidence="4">DoxX family protein</fullName>
    </recommendedName>
</protein>
<dbReference type="AlphaFoldDB" id="A0AAP2GNZ7"/>
<organism evidence="2 3">
    <name type="scientific">Chryseosolibacter histidini</name>
    <dbReference type="NCBI Taxonomy" id="2782349"/>
    <lineage>
        <taxon>Bacteria</taxon>
        <taxon>Pseudomonadati</taxon>
        <taxon>Bacteroidota</taxon>
        <taxon>Cytophagia</taxon>
        <taxon>Cytophagales</taxon>
        <taxon>Chryseotaleaceae</taxon>
        <taxon>Chryseosolibacter</taxon>
    </lineage>
</organism>
<evidence type="ECO:0008006" key="4">
    <source>
        <dbReference type="Google" id="ProtNLM"/>
    </source>
</evidence>
<evidence type="ECO:0000313" key="3">
    <source>
        <dbReference type="Proteomes" id="UP001319200"/>
    </source>
</evidence>
<keyword evidence="1" id="KW-1133">Transmembrane helix</keyword>